<evidence type="ECO:0000256" key="3">
    <source>
        <dbReference type="ARBA" id="ARBA00023082"/>
    </source>
</evidence>
<dbReference type="Pfam" id="PF04542">
    <property type="entry name" value="Sigma70_r2"/>
    <property type="match status" value="1"/>
</dbReference>
<dbReference type="InterPro" id="IPR013325">
    <property type="entry name" value="RNA_pol_sigma_r2"/>
</dbReference>
<dbReference type="PANTHER" id="PTHR43133:SF8">
    <property type="entry name" value="RNA POLYMERASE SIGMA FACTOR HI_1459-RELATED"/>
    <property type="match status" value="1"/>
</dbReference>
<evidence type="ECO:0000256" key="4">
    <source>
        <dbReference type="ARBA" id="ARBA00023125"/>
    </source>
</evidence>
<keyword evidence="2" id="KW-0805">Transcription regulation</keyword>
<dbReference type="GO" id="GO:0006352">
    <property type="term" value="P:DNA-templated transcription initiation"/>
    <property type="evidence" value="ECO:0007669"/>
    <property type="project" value="InterPro"/>
</dbReference>
<keyword evidence="3" id="KW-0731">Sigma factor</keyword>
<dbReference type="Gene3D" id="1.10.1740.10">
    <property type="match status" value="1"/>
</dbReference>
<keyword evidence="5" id="KW-0804">Transcription</keyword>
<dbReference type="PANTHER" id="PTHR43133">
    <property type="entry name" value="RNA POLYMERASE ECF-TYPE SIGMA FACTO"/>
    <property type="match status" value="1"/>
</dbReference>
<gene>
    <name evidence="9" type="ORF">EV187_3396</name>
</gene>
<evidence type="ECO:0000313" key="9">
    <source>
        <dbReference type="EMBL" id="RZS63490.1"/>
    </source>
</evidence>
<dbReference type="Proteomes" id="UP000293289">
    <property type="component" value="Unassembled WGS sequence"/>
</dbReference>
<evidence type="ECO:0000256" key="6">
    <source>
        <dbReference type="SAM" id="MobiDB-lite"/>
    </source>
</evidence>
<dbReference type="SUPFAM" id="SSF88659">
    <property type="entry name" value="Sigma3 and sigma4 domains of RNA polymerase sigma factors"/>
    <property type="match status" value="1"/>
</dbReference>
<dbReference type="InterPro" id="IPR013324">
    <property type="entry name" value="RNA_pol_sigma_r3/r4-like"/>
</dbReference>
<accession>A0A4V2EYM3</accession>
<dbReference type="InterPro" id="IPR013249">
    <property type="entry name" value="RNA_pol_sigma70_r4_t2"/>
</dbReference>
<dbReference type="Gene3D" id="1.10.10.10">
    <property type="entry name" value="Winged helix-like DNA-binding domain superfamily/Winged helix DNA-binding domain"/>
    <property type="match status" value="1"/>
</dbReference>
<dbReference type="InterPro" id="IPR036388">
    <property type="entry name" value="WH-like_DNA-bd_sf"/>
</dbReference>
<dbReference type="InterPro" id="IPR014284">
    <property type="entry name" value="RNA_pol_sigma-70_dom"/>
</dbReference>
<sequence length="217" mass="23472">MPDLEGALSPATSRARTSSRGGAGRATSGDAFPGVLLAAQSGASWACTNLWIDYAPAVMGFLRARGSLEPEDLTSEVFLAVFDSLDRFSGGEPEFRTFVFTIAYRRLVDELRRRSTRGVHVEWRDDADPRRSASAEDEAIGNLADASARALLEGLPPDQRDVMVLRIIGDLTIEQVAEIVGKRPGAVKALQRRALGSLRRRFSAGRTPATPSGDSRE</sequence>
<comment type="caution">
    <text evidence="9">The sequence shown here is derived from an EMBL/GenBank/DDBJ whole genome shotgun (WGS) entry which is preliminary data.</text>
</comment>
<dbReference type="RefSeq" id="WP_130354248.1">
    <property type="nucleotide sequence ID" value="NZ_SGWY01000004.1"/>
</dbReference>
<reference evidence="9 10" key="1">
    <citation type="submission" date="2019-02" db="EMBL/GenBank/DDBJ databases">
        <title>Genomic Encyclopedia of Type Strains, Phase IV (KMG-IV): sequencing the most valuable type-strain genomes for metagenomic binning, comparative biology and taxonomic classification.</title>
        <authorList>
            <person name="Goeker M."/>
        </authorList>
    </citation>
    <scope>NUCLEOTIDE SEQUENCE [LARGE SCALE GENOMIC DNA]</scope>
    <source>
        <strain evidence="9 10">DSM 43045</strain>
    </source>
</reference>
<dbReference type="OrthoDB" id="5501064at2"/>
<comment type="similarity">
    <text evidence="1">Belongs to the sigma-70 factor family. ECF subfamily.</text>
</comment>
<evidence type="ECO:0000259" key="8">
    <source>
        <dbReference type="Pfam" id="PF08281"/>
    </source>
</evidence>
<evidence type="ECO:0000313" key="10">
    <source>
        <dbReference type="Proteomes" id="UP000293289"/>
    </source>
</evidence>
<feature type="compositionally biased region" description="Low complexity" evidence="6">
    <location>
        <begin position="11"/>
        <end position="26"/>
    </location>
</feature>
<dbReference type="EMBL" id="SGWY01000004">
    <property type="protein sequence ID" value="RZS63490.1"/>
    <property type="molecule type" value="Genomic_DNA"/>
</dbReference>
<dbReference type="SUPFAM" id="SSF88946">
    <property type="entry name" value="Sigma2 domain of RNA polymerase sigma factors"/>
    <property type="match status" value="1"/>
</dbReference>
<dbReference type="GO" id="GO:0016987">
    <property type="term" value="F:sigma factor activity"/>
    <property type="evidence" value="ECO:0007669"/>
    <property type="project" value="UniProtKB-KW"/>
</dbReference>
<dbReference type="InterPro" id="IPR007627">
    <property type="entry name" value="RNA_pol_sigma70_r2"/>
</dbReference>
<evidence type="ECO:0000256" key="2">
    <source>
        <dbReference type="ARBA" id="ARBA00023015"/>
    </source>
</evidence>
<evidence type="ECO:0000256" key="1">
    <source>
        <dbReference type="ARBA" id="ARBA00010641"/>
    </source>
</evidence>
<keyword evidence="10" id="KW-1185">Reference proteome</keyword>
<dbReference type="CDD" id="cd06171">
    <property type="entry name" value="Sigma70_r4"/>
    <property type="match status" value="1"/>
</dbReference>
<keyword evidence="4" id="KW-0238">DNA-binding</keyword>
<dbReference type="GO" id="GO:0003677">
    <property type="term" value="F:DNA binding"/>
    <property type="evidence" value="ECO:0007669"/>
    <property type="project" value="UniProtKB-KW"/>
</dbReference>
<dbReference type="NCBIfam" id="TIGR02937">
    <property type="entry name" value="sigma70-ECF"/>
    <property type="match status" value="1"/>
</dbReference>
<dbReference type="InterPro" id="IPR039425">
    <property type="entry name" value="RNA_pol_sigma-70-like"/>
</dbReference>
<dbReference type="AlphaFoldDB" id="A0A4V2EYM3"/>
<feature type="region of interest" description="Disordered" evidence="6">
    <location>
        <begin position="1"/>
        <end position="26"/>
    </location>
</feature>
<proteinExistence type="inferred from homology"/>
<feature type="domain" description="RNA polymerase sigma-70 region 2" evidence="7">
    <location>
        <begin position="53"/>
        <end position="115"/>
    </location>
</feature>
<name>A0A4V2EYM3_9MICO</name>
<organism evidence="9 10">
    <name type="scientific">Agromyces ramosus</name>
    <dbReference type="NCBI Taxonomy" id="33879"/>
    <lineage>
        <taxon>Bacteria</taxon>
        <taxon>Bacillati</taxon>
        <taxon>Actinomycetota</taxon>
        <taxon>Actinomycetes</taxon>
        <taxon>Micrococcales</taxon>
        <taxon>Microbacteriaceae</taxon>
        <taxon>Agromyces</taxon>
    </lineage>
</organism>
<dbReference type="Pfam" id="PF08281">
    <property type="entry name" value="Sigma70_r4_2"/>
    <property type="match status" value="1"/>
</dbReference>
<protein>
    <submittedName>
        <fullName evidence="9">RNA polymerase sigma-70 factor (ECF subfamily)</fullName>
    </submittedName>
</protein>
<evidence type="ECO:0000259" key="7">
    <source>
        <dbReference type="Pfam" id="PF04542"/>
    </source>
</evidence>
<evidence type="ECO:0000256" key="5">
    <source>
        <dbReference type="ARBA" id="ARBA00023163"/>
    </source>
</evidence>
<feature type="domain" description="RNA polymerase sigma factor 70 region 4 type 2" evidence="8">
    <location>
        <begin position="149"/>
        <end position="195"/>
    </location>
</feature>